<organism evidence="3 5">
    <name type="scientific">Neisseria zoodegmatis</name>
    <dbReference type="NCBI Taxonomy" id="326523"/>
    <lineage>
        <taxon>Bacteria</taxon>
        <taxon>Pseudomonadati</taxon>
        <taxon>Pseudomonadota</taxon>
        <taxon>Betaproteobacteria</taxon>
        <taxon>Neisseriales</taxon>
        <taxon>Neisseriaceae</taxon>
        <taxon>Neisseria</taxon>
    </lineage>
</organism>
<proteinExistence type="predicted"/>
<dbReference type="EMBL" id="LT906434">
    <property type="protein sequence ID" value="SNU79259.1"/>
    <property type="molecule type" value="Genomic_DNA"/>
</dbReference>
<dbReference type="Proteomes" id="UP000215033">
    <property type="component" value="Chromosome 1"/>
</dbReference>
<protein>
    <submittedName>
        <fullName evidence="3">C-lysozyme inhibitor</fullName>
    </submittedName>
</protein>
<evidence type="ECO:0000313" key="3">
    <source>
        <dbReference type="EMBL" id="SNU79259.1"/>
    </source>
</evidence>
<dbReference type="InterPro" id="IPR036501">
    <property type="entry name" value="Inhibitor_vert_lysozyme_sf"/>
</dbReference>
<keyword evidence="1" id="KW-0732">Signal</keyword>
<dbReference type="RefSeq" id="WP_085364091.1">
    <property type="nucleotide sequence ID" value="NZ_LT906434.1"/>
</dbReference>
<dbReference type="SUPFAM" id="SSF89872">
    <property type="entry name" value="Inhibitor of vertebrate lysozyme, Ivy"/>
    <property type="match status" value="1"/>
</dbReference>
<accession>A0AB38DPQ5</accession>
<reference evidence="2 4" key="1">
    <citation type="submission" date="2017-01" db="EMBL/GenBank/DDBJ databases">
        <authorList>
            <person name="Wolfgang W.J."/>
            <person name="Cole J."/>
            <person name="Wroblewski D."/>
            <person name="Mcginnis J."/>
            <person name="Musser K.A."/>
        </authorList>
    </citation>
    <scope>NUCLEOTIDE SEQUENCE [LARGE SCALE GENOMIC DNA]</scope>
    <source>
        <strain evidence="2 4">DSM 21643</strain>
    </source>
</reference>
<sequence>MKHILLLGCVGLALATPAYSETDNTVINSKGEPVYLFEWMKQPEFKKLWLKQVWQYTPKAPMNRWVRDMSGPMPPLERVKIGGKEYYATEMCQPHNCPDNKICILTNKKQIFAYHVIEHEANASAKRFVETYTYGKPNVEQLHYLKTRLE</sequence>
<dbReference type="Gene3D" id="3.40.1420.10">
    <property type="entry name" value="Inhibitor of vertebrate lysozyme"/>
    <property type="match status" value="1"/>
</dbReference>
<dbReference type="Pfam" id="PF08816">
    <property type="entry name" value="Ivy"/>
    <property type="match status" value="1"/>
</dbReference>
<dbReference type="KEGG" id="nzo:SAMEA4504057_0747"/>
<evidence type="ECO:0000313" key="2">
    <source>
        <dbReference type="EMBL" id="OSI09457.1"/>
    </source>
</evidence>
<dbReference type="Proteomes" id="UP000193466">
    <property type="component" value="Unassembled WGS sequence"/>
</dbReference>
<keyword evidence="4" id="KW-1185">Reference proteome</keyword>
<name>A0AB38DPQ5_9NEIS</name>
<gene>
    <name evidence="2" type="ORF">BWD10_09325</name>
    <name evidence="3" type="ORF">SAMEA4504057_00747</name>
</gene>
<feature type="chain" id="PRO_5044189867" evidence="1">
    <location>
        <begin position="21"/>
        <end position="150"/>
    </location>
</feature>
<dbReference type="EMBL" id="MTBM01000013">
    <property type="protein sequence ID" value="OSI09457.1"/>
    <property type="molecule type" value="Genomic_DNA"/>
</dbReference>
<evidence type="ECO:0000256" key="1">
    <source>
        <dbReference type="SAM" id="SignalP"/>
    </source>
</evidence>
<feature type="signal peptide" evidence="1">
    <location>
        <begin position="1"/>
        <end position="20"/>
    </location>
</feature>
<evidence type="ECO:0000313" key="5">
    <source>
        <dbReference type="Proteomes" id="UP000215033"/>
    </source>
</evidence>
<dbReference type="AlphaFoldDB" id="A0AB38DPQ5"/>
<evidence type="ECO:0000313" key="4">
    <source>
        <dbReference type="Proteomes" id="UP000193466"/>
    </source>
</evidence>
<reference evidence="3 5" key="2">
    <citation type="submission" date="2017-06" db="EMBL/GenBank/DDBJ databases">
        <authorList>
            <consortium name="Pathogen Informatics"/>
        </authorList>
    </citation>
    <scope>NUCLEOTIDE SEQUENCE [LARGE SCALE GENOMIC DNA]</scope>
    <source>
        <strain evidence="3 5">NCTC12230</strain>
    </source>
</reference>